<name>A0A510UW42_9CELL</name>
<evidence type="ECO:0000313" key="2">
    <source>
        <dbReference type="EMBL" id="GEK18726.1"/>
    </source>
</evidence>
<accession>A0A510UW42</accession>
<feature type="chain" id="PRO_5021937252" description="Fibronectin type-III domain-containing protein" evidence="1">
    <location>
        <begin position="28"/>
        <end position="257"/>
    </location>
</feature>
<organism evidence="2 3">
    <name type="scientific">Cellulomonas persica</name>
    <dbReference type="NCBI Taxonomy" id="76861"/>
    <lineage>
        <taxon>Bacteria</taxon>
        <taxon>Bacillati</taxon>
        <taxon>Actinomycetota</taxon>
        <taxon>Actinomycetes</taxon>
        <taxon>Micrococcales</taxon>
        <taxon>Cellulomonadaceae</taxon>
        <taxon>Cellulomonas</taxon>
    </lineage>
</organism>
<keyword evidence="3" id="KW-1185">Reference proteome</keyword>
<dbReference type="EMBL" id="BJUA01000012">
    <property type="protein sequence ID" value="GEK18726.1"/>
    <property type="molecule type" value="Genomic_DNA"/>
</dbReference>
<proteinExistence type="predicted"/>
<reference evidence="2 3" key="1">
    <citation type="submission" date="2019-07" db="EMBL/GenBank/DDBJ databases">
        <title>Whole genome shotgun sequence of Cellulomonas persica NBRC 101101.</title>
        <authorList>
            <person name="Hosoyama A."/>
            <person name="Uohara A."/>
            <person name="Ohji S."/>
            <person name="Ichikawa N."/>
        </authorList>
    </citation>
    <scope>NUCLEOTIDE SEQUENCE [LARGE SCALE GENOMIC DNA]</scope>
    <source>
        <strain evidence="2 3">NBRC 101101</strain>
    </source>
</reference>
<evidence type="ECO:0000313" key="3">
    <source>
        <dbReference type="Proteomes" id="UP000321386"/>
    </source>
</evidence>
<dbReference type="AlphaFoldDB" id="A0A510UW42"/>
<sequence>MTLVSRTVVSMLAAVALTFGAAVGASAAPAEPAATKPSVSFTLVSSKRQAGQSFKVRYSTKNVRSGYKVELQRTFGTSGTFKKIASLKANTSTTATSTTPGMGKYRVRVVVKSKSGTVVAKTASKTLYSFEWVSLAELTNRKTSTVDINGSLFRYAFHTYYTDYTRVVALDRSTCRRVSLQAVNTDHEGVTGALQVVQERRDPVTVALPQNVIQSTATSLNLGAAVQINVKTGDPIGSYADAYVNGKLECWSADGER</sequence>
<keyword evidence="1" id="KW-0732">Signal</keyword>
<dbReference type="RefSeq" id="WP_146807125.1">
    <property type="nucleotide sequence ID" value="NZ_BJUA01000012.1"/>
</dbReference>
<gene>
    <name evidence="2" type="ORF">CPE01_24590</name>
</gene>
<comment type="caution">
    <text evidence="2">The sequence shown here is derived from an EMBL/GenBank/DDBJ whole genome shotgun (WGS) entry which is preliminary data.</text>
</comment>
<feature type="signal peptide" evidence="1">
    <location>
        <begin position="1"/>
        <end position="27"/>
    </location>
</feature>
<protein>
    <recommendedName>
        <fullName evidence="4">Fibronectin type-III domain-containing protein</fullName>
    </recommendedName>
</protein>
<evidence type="ECO:0000256" key="1">
    <source>
        <dbReference type="SAM" id="SignalP"/>
    </source>
</evidence>
<evidence type="ECO:0008006" key="4">
    <source>
        <dbReference type="Google" id="ProtNLM"/>
    </source>
</evidence>
<dbReference type="Proteomes" id="UP000321386">
    <property type="component" value="Unassembled WGS sequence"/>
</dbReference>